<gene>
    <name evidence="11" type="ORF">K490DRAFT_39100</name>
</gene>
<evidence type="ECO:0000256" key="2">
    <source>
        <dbReference type="ARBA" id="ARBA00006375"/>
    </source>
</evidence>
<name>A0A6A5YC91_9PEZI</name>
<sequence>MSGNNTNADILLAGAFAAFTVDLLVYPLDTLKTRFQSPDYARLYLNASGTAVNKPALFRGLYQGVGSVIVATLPSSGAFFTTYEGVKSLLHDHNPVINASRSTHLLPQPVIHSLASSVGELVSCAILTPAEVIKQNAQMVDATGDKPNATIQTLSKFRANPLALWRGYTALAGRNLPFTALQFPMFERMKEGLKTWRERKGTRTGSLAESGLITAVSAGSAGAVAAVVTTPIDVIKTRIMLAAADGEGEESNNVVDAFGQKAKTGKDTSSVAIAKEVVAQEGLKGLMRGGALRAVWTMIGSGLYLGVYESGRIWLARRRGEEVREEDLF</sequence>
<evidence type="ECO:0000256" key="7">
    <source>
        <dbReference type="ARBA" id="ARBA00022989"/>
    </source>
</evidence>
<dbReference type="SUPFAM" id="SSF103506">
    <property type="entry name" value="Mitochondrial carrier"/>
    <property type="match status" value="1"/>
</dbReference>
<dbReference type="GO" id="GO:0016020">
    <property type="term" value="C:membrane"/>
    <property type="evidence" value="ECO:0007669"/>
    <property type="project" value="UniProtKB-SubCell"/>
</dbReference>
<evidence type="ECO:0000256" key="9">
    <source>
        <dbReference type="PROSITE-ProRule" id="PRU00282"/>
    </source>
</evidence>
<feature type="repeat" description="Solcar" evidence="9">
    <location>
        <begin position="5"/>
        <end position="89"/>
    </location>
</feature>
<dbReference type="Pfam" id="PF00153">
    <property type="entry name" value="Mito_carr"/>
    <property type="match status" value="3"/>
</dbReference>
<reference evidence="11" key="1">
    <citation type="journal article" date="2020" name="Stud. Mycol.">
        <title>101 Dothideomycetes genomes: a test case for predicting lifestyles and emergence of pathogens.</title>
        <authorList>
            <person name="Haridas S."/>
            <person name="Albert R."/>
            <person name="Binder M."/>
            <person name="Bloem J."/>
            <person name="Labutti K."/>
            <person name="Salamov A."/>
            <person name="Andreopoulos B."/>
            <person name="Baker S."/>
            <person name="Barry K."/>
            <person name="Bills G."/>
            <person name="Bluhm B."/>
            <person name="Cannon C."/>
            <person name="Castanera R."/>
            <person name="Culley D."/>
            <person name="Daum C."/>
            <person name="Ezra D."/>
            <person name="Gonzalez J."/>
            <person name="Henrissat B."/>
            <person name="Kuo A."/>
            <person name="Liang C."/>
            <person name="Lipzen A."/>
            <person name="Lutzoni F."/>
            <person name="Magnuson J."/>
            <person name="Mondo S."/>
            <person name="Nolan M."/>
            <person name="Ohm R."/>
            <person name="Pangilinan J."/>
            <person name="Park H.-J."/>
            <person name="Ramirez L."/>
            <person name="Alfaro M."/>
            <person name="Sun H."/>
            <person name="Tritt A."/>
            <person name="Yoshinaga Y."/>
            <person name="Zwiers L.-H."/>
            <person name="Turgeon B."/>
            <person name="Goodwin S."/>
            <person name="Spatafora J."/>
            <person name="Crous P."/>
            <person name="Grigoriev I."/>
        </authorList>
    </citation>
    <scope>NUCLEOTIDE SEQUENCE</scope>
    <source>
        <strain evidence="11">CBS 121410</strain>
    </source>
</reference>
<comment type="similarity">
    <text evidence="2 10">Belongs to the mitochondrial carrier (TC 2.A.29) family.</text>
</comment>
<proteinExistence type="inferred from homology"/>
<evidence type="ECO:0000313" key="11">
    <source>
        <dbReference type="EMBL" id="KAF2088957.1"/>
    </source>
</evidence>
<evidence type="ECO:0000256" key="3">
    <source>
        <dbReference type="ARBA" id="ARBA00022448"/>
    </source>
</evidence>
<evidence type="ECO:0000256" key="10">
    <source>
        <dbReference type="RuleBase" id="RU000488"/>
    </source>
</evidence>
<dbReference type="OrthoDB" id="250329at2759"/>
<evidence type="ECO:0000256" key="1">
    <source>
        <dbReference type="ARBA" id="ARBA00004141"/>
    </source>
</evidence>
<keyword evidence="6" id="KW-0496">Mitochondrion</keyword>
<evidence type="ECO:0000256" key="8">
    <source>
        <dbReference type="ARBA" id="ARBA00023136"/>
    </source>
</evidence>
<comment type="subcellular location">
    <subcellularLocation>
        <location evidence="1">Membrane</location>
        <topology evidence="1">Multi-pass membrane protein</topology>
    </subcellularLocation>
</comment>
<keyword evidence="6" id="KW-0999">Mitochondrion inner membrane</keyword>
<dbReference type="AlphaFoldDB" id="A0A6A5YC91"/>
<evidence type="ECO:0000256" key="5">
    <source>
        <dbReference type="ARBA" id="ARBA00022737"/>
    </source>
</evidence>
<feature type="repeat" description="Solcar" evidence="9">
    <location>
        <begin position="209"/>
        <end position="314"/>
    </location>
</feature>
<evidence type="ECO:0000313" key="12">
    <source>
        <dbReference type="Proteomes" id="UP000799776"/>
    </source>
</evidence>
<keyword evidence="5" id="KW-0677">Repeat</keyword>
<keyword evidence="8 9" id="KW-0472">Membrane</keyword>
<keyword evidence="3 10" id="KW-0813">Transport</keyword>
<dbReference type="PANTHER" id="PTHR45667">
    <property type="entry name" value="S-ADENOSYLMETHIONINE MITOCHONDRIAL CARRIER PROTEIN"/>
    <property type="match status" value="1"/>
</dbReference>
<keyword evidence="7" id="KW-1133">Transmembrane helix</keyword>
<keyword evidence="4 9" id="KW-0812">Transmembrane</keyword>
<dbReference type="EMBL" id="ML978715">
    <property type="protein sequence ID" value="KAF2088957.1"/>
    <property type="molecule type" value="Genomic_DNA"/>
</dbReference>
<dbReference type="InterPro" id="IPR018108">
    <property type="entry name" value="MCP_transmembrane"/>
</dbReference>
<dbReference type="Gene3D" id="1.50.40.10">
    <property type="entry name" value="Mitochondrial carrier domain"/>
    <property type="match status" value="2"/>
</dbReference>
<evidence type="ECO:0000256" key="4">
    <source>
        <dbReference type="ARBA" id="ARBA00022692"/>
    </source>
</evidence>
<dbReference type="Proteomes" id="UP000799776">
    <property type="component" value="Unassembled WGS sequence"/>
</dbReference>
<dbReference type="InterPro" id="IPR023395">
    <property type="entry name" value="MCP_dom_sf"/>
</dbReference>
<dbReference type="PROSITE" id="PS50920">
    <property type="entry name" value="SOLCAR"/>
    <property type="match status" value="3"/>
</dbReference>
<accession>A0A6A5YC91</accession>
<organism evidence="11 12">
    <name type="scientific">Saccharata proteae CBS 121410</name>
    <dbReference type="NCBI Taxonomy" id="1314787"/>
    <lineage>
        <taxon>Eukaryota</taxon>
        <taxon>Fungi</taxon>
        <taxon>Dikarya</taxon>
        <taxon>Ascomycota</taxon>
        <taxon>Pezizomycotina</taxon>
        <taxon>Dothideomycetes</taxon>
        <taxon>Dothideomycetes incertae sedis</taxon>
        <taxon>Botryosphaeriales</taxon>
        <taxon>Saccharataceae</taxon>
        <taxon>Saccharata</taxon>
    </lineage>
</organism>
<evidence type="ECO:0000256" key="6">
    <source>
        <dbReference type="ARBA" id="ARBA00022792"/>
    </source>
</evidence>
<keyword evidence="12" id="KW-1185">Reference proteome</keyword>
<feature type="repeat" description="Solcar" evidence="9">
    <location>
        <begin position="107"/>
        <end position="192"/>
    </location>
</feature>
<protein>
    <submittedName>
        <fullName evidence="11">Mitochondrial carrier protein</fullName>
    </submittedName>
</protein>